<dbReference type="RefSeq" id="WP_074766803.1">
    <property type="nucleotide sequence ID" value="NZ_FNKP01000002.1"/>
</dbReference>
<dbReference type="SUPFAM" id="SSF46785">
    <property type="entry name" value="Winged helix' DNA-binding domain"/>
    <property type="match status" value="1"/>
</dbReference>
<dbReference type="Gene3D" id="1.10.10.10">
    <property type="entry name" value="Winged helix-like DNA-binding domain superfamily/Winged helix DNA-binding domain"/>
    <property type="match status" value="1"/>
</dbReference>
<accession>A0A1H1GYY8</accession>
<evidence type="ECO:0008006" key="3">
    <source>
        <dbReference type="Google" id="ProtNLM"/>
    </source>
</evidence>
<gene>
    <name evidence="1" type="ORF">SAMN05443245_3389</name>
</gene>
<dbReference type="InterPro" id="IPR036388">
    <property type="entry name" value="WH-like_DNA-bd_sf"/>
</dbReference>
<organism evidence="1 2">
    <name type="scientific">Paraburkholderia fungorum</name>
    <dbReference type="NCBI Taxonomy" id="134537"/>
    <lineage>
        <taxon>Bacteria</taxon>
        <taxon>Pseudomonadati</taxon>
        <taxon>Pseudomonadota</taxon>
        <taxon>Betaproteobacteria</taxon>
        <taxon>Burkholderiales</taxon>
        <taxon>Burkholderiaceae</taxon>
        <taxon>Paraburkholderia</taxon>
    </lineage>
</organism>
<proteinExistence type="predicted"/>
<dbReference type="OrthoDB" id="9132797at2"/>
<evidence type="ECO:0000313" key="2">
    <source>
        <dbReference type="Proteomes" id="UP000183487"/>
    </source>
</evidence>
<dbReference type="EMBL" id="FNKP01000002">
    <property type="protein sequence ID" value="SDR18371.1"/>
    <property type="molecule type" value="Genomic_DNA"/>
</dbReference>
<protein>
    <recommendedName>
        <fullName evidence="3">MarR family transcriptional regulator</fullName>
    </recommendedName>
</protein>
<sequence>MTEFQERCLMALDRSPGSSSQALVPHVKSAHIAINSALRGLERQGIVSSFRFGSDRWAALCWGITGHGRNVLREIVNTHKALEGDAE</sequence>
<dbReference type="InterPro" id="IPR036390">
    <property type="entry name" value="WH_DNA-bd_sf"/>
</dbReference>
<keyword evidence="2" id="KW-1185">Reference proteome</keyword>
<reference evidence="2" key="1">
    <citation type="submission" date="2016-10" db="EMBL/GenBank/DDBJ databases">
        <authorList>
            <person name="Varghese N."/>
        </authorList>
    </citation>
    <scope>NUCLEOTIDE SEQUENCE [LARGE SCALE GENOMIC DNA]</scope>
    <source>
        <strain evidence="2">GAS106B</strain>
    </source>
</reference>
<dbReference type="Proteomes" id="UP000183487">
    <property type="component" value="Unassembled WGS sequence"/>
</dbReference>
<evidence type="ECO:0000313" key="1">
    <source>
        <dbReference type="EMBL" id="SDR18371.1"/>
    </source>
</evidence>
<name>A0A1H1GYY8_9BURK</name>
<dbReference type="AlphaFoldDB" id="A0A1H1GYY8"/>